<dbReference type="EMBL" id="LFZX01000010">
    <property type="protein sequence ID" value="KNC68789.1"/>
    <property type="molecule type" value="Genomic_DNA"/>
</dbReference>
<dbReference type="PATRIC" id="fig|43658.6.peg.890"/>
<dbReference type="AlphaFoldDB" id="A0A0L0EWK9"/>
<proteinExistence type="predicted"/>
<protein>
    <submittedName>
        <fullName evidence="1">Uncharacterized protein</fullName>
    </submittedName>
</protein>
<name>A0A0L0EWK9_9GAMM</name>
<dbReference type="Proteomes" id="UP000036850">
    <property type="component" value="Unassembled WGS sequence"/>
</dbReference>
<sequence>MWKSTRRNKQRCRMCPIIGLVVVNDKRLLNPLVCHQAHMLVTYQYDGQSRSDTLLYDPILLERFKSGQSCQVLADGHGIVQA</sequence>
<evidence type="ECO:0000313" key="2">
    <source>
        <dbReference type="Proteomes" id="UP000036850"/>
    </source>
</evidence>
<organism evidence="1 2">
    <name type="scientific">Pseudoalteromonas rubra</name>
    <dbReference type="NCBI Taxonomy" id="43658"/>
    <lineage>
        <taxon>Bacteria</taxon>
        <taxon>Pseudomonadati</taxon>
        <taxon>Pseudomonadota</taxon>
        <taxon>Gammaproteobacteria</taxon>
        <taxon>Alteromonadales</taxon>
        <taxon>Pseudoalteromonadaceae</taxon>
        <taxon>Pseudoalteromonas</taxon>
    </lineage>
</organism>
<gene>
    <name evidence="1" type="ORF">AC626_02625</name>
</gene>
<accession>A0A0L0EWK9</accession>
<evidence type="ECO:0000313" key="1">
    <source>
        <dbReference type="EMBL" id="KNC68789.1"/>
    </source>
</evidence>
<reference evidence="2" key="1">
    <citation type="submission" date="2015-07" db="EMBL/GenBank/DDBJ databases">
        <title>Draft genome sequence of a Pseudoalteromonas rubra strain, OCN096, isolated from Kaneohe Bay, Oahu, Hawaii.</title>
        <authorList>
            <person name="Beurmann S."/>
            <person name="Ushijima B."/>
            <person name="Belcaid M."/>
            <person name="Callahan S.M."/>
            <person name="Aeby G.S."/>
        </authorList>
    </citation>
    <scope>NUCLEOTIDE SEQUENCE [LARGE SCALE GENOMIC DNA]</scope>
    <source>
        <strain evidence="2">OCN096</strain>
    </source>
</reference>
<comment type="caution">
    <text evidence="1">The sequence shown here is derived from an EMBL/GenBank/DDBJ whole genome shotgun (WGS) entry which is preliminary data.</text>
</comment>